<dbReference type="AlphaFoldDB" id="A0A1V4STY2"/>
<evidence type="ECO:0000256" key="2">
    <source>
        <dbReference type="ARBA" id="ARBA00022692"/>
    </source>
</evidence>
<evidence type="ECO:0000256" key="3">
    <source>
        <dbReference type="ARBA" id="ARBA00022989"/>
    </source>
</evidence>
<feature type="transmembrane region" description="Helical" evidence="5">
    <location>
        <begin position="31"/>
        <end position="50"/>
    </location>
</feature>
<feature type="transmembrane region" description="Helical" evidence="5">
    <location>
        <begin position="461"/>
        <end position="480"/>
    </location>
</feature>
<dbReference type="EMBL" id="LTAY01000048">
    <property type="protein sequence ID" value="OPX47321.1"/>
    <property type="molecule type" value="Genomic_DNA"/>
</dbReference>
<dbReference type="Pfam" id="PF13515">
    <property type="entry name" value="FUSC_2"/>
    <property type="match status" value="1"/>
</dbReference>
<evidence type="ECO:0000256" key="1">
    <source>
        <dbReference type="ARBA" id="ARBA00004141"/>
    </source>
</evidence>
<reference evidence="7 8" key="1">
    <citation type="submission" date="2016-02" db="EMBL/GenBank/DDBJ databases">
        <title>Genome sequence of Clostridium thermobutyricum DSM 4928.</title>
        <authorList>
            <person name="Poehlein A."/>
            <person name="Daniel R."/>
        </authorList>
    </citation>
    <scope>NUCLEOTIDE SEQUENCE [LARGE SCALE GENOMIC DNA]</scope>
    <source>
        <strain evidence="7 8">DSM 4928</strain>
    </source>
</reference>
<dbReference type="GO" id="GO:0016020">
    <property type="term" value="C:membrane"/>
    <property type="evidence" value="ECO:0007669"/>
    <property type="project" value="UniProtKB-SubCell"/>
</dbReference>
<feature type="transmembrane region" description="Helical" evidence="5">
    <location>
        <begin position="329"/>
        <end position="349"/>
    </location>
</feature>
<comment type="subcellular location">
    <subcellularLocation>
        <location evidence="1">Membrane</location>
        <topology evidence="1">Multi-pass membrane protein</topology>
    </subcellularLocation>
</comment>
<dbReference type="Proteomes" id="UP000191448">
    <property type="component" value="Unassembled WGS sequence"/>
</dbReference>
<feature type="domain" description="Integral membrane bound transporter" evidence="6">
    <location>
        <begin position="341"/>
        <end position="475"/>
    </location>
</feature>
<evidence type="ECO:0000259" key="6">
    <source>
        <dbReference type="Pfam" id="PF13515"/>
    </source>
</evidence>
<sequence length="647" mass="73977">MKKLIVNNTILFACIMAYIFLFKFIFGNDNILVAVMSITGILMFMGKDLTGEPIKNTFGLVFFYLLIGIGTFFAASNMWVAIPINFIIVFFISYSFGHILKTPMYIPFTFLYLFLLAYPVPLSALPLRLISLVVGALSIMAPQFLINKNKIEKASEKIFIGLLEILNRKIQFINSNKSTEELDIKINSMIQNLKDIIHDKKEKNFYIVKEGRDSLDILVSIEKINLLISNINPKENILNDVSKFFSIFKEFLINKNPEELDKYILNLNNKYSNSVSNLEIQILGSIIFLRNSTNRVSIINKESNKTKITNNIQDDIYGLKNIKFNSIKFTYAFHVAIEVSIACFIMDYFNLHQGRWIMYTVLSLTNPIFEATKSKAKDRIIATTIGAIFIGITFTIFKDNAIRSFIIIGAGYGNIYCKTYRQKIIFVTMSAIGAAVMVNATEALNSTSHIVSNPILLSLQRIIFILIGALIALLINKFIFKYDSEKSNNNLNNISNELIKDLLNNLDKLFEKDKLDHYINNVYILISQINDTIKNNINISKKKDIYDNYKILNNHKLLFVSTIYELNKFVHNLSLTNESKDNLKILTSKLNNVNSILNEKDESFELSNFKDLNEKIIASSLIEIKNNYIILNNLIDINDNIEILSPA</sequence>
<evidence type="ECO:0000313" key="8">
    <source>
        <dbReference type="Proteomes" id="UP000191448"/>
    </source>
</evidence>
<name>A0A1V4STY2_9CLOT</name>
<organism evidence="7 8">
    <name type="scientific">Clostridium thermobutyricum DSM 4928</name>
    <dbReference type="NCBI Taxonomy" id="1121339"/>
    <lineage>
        <taxon>Bacteria</taxon>
        <taxon>Bacillati</taxon>
        <taxon>Bacillota</taxon>
        <taxon>Clostridia</taxon>
        <taxon>Eubacteriales</taxon>
        <taxon>Clostridiaceae</taxon>
        <taxon>Clostridium</taxon>
    </lineage>
</organism>
<feature type="transmembrane region" description="Helical" evidence="5">
    <location>
        <begin position="127"/>
        <end position="146"/>
    </location>
</feature>
<accession>A0A1V4STY2</accession>
<protein>
    <recommendedName>
        <fullName evidence="6">Integral membrane bound transporter domain-containing protein</fullName>
    </recommendedName>
</protein>
<evidence type="ECO:0000256" key="5">
    <source>
        <dbReference type="SAM" id="Phobius"/>
    </source>
</evidence>
<keyword evidence="4 5" id="KW-0472">Membrane</keyword>
<gene>
    <name evidence="7" type="ORF">CLTHE_18840</name>
</gene>
<proteinExistence type="predicted"/>
<dbReference type="OrthoDB" id="1654636at2"/>
<keyword evidence="3 5" id="KW-1133">Transmembrane helix</keyword>
<evidence type="ECO:0000256" key="4">
    <source>
        <dbReference type="ARBA" id="ARBA00023136"/>
    </source>
</evidence>
<keyword evidence="2 5" id="KW-0812">Transmembrane</keyword>
<evidence type="ECO:0000313" key="7">
    <source>
        <dbReference type="EMBL" id="OPX47321.1"/>
    </source>
</evidence>
<comment type="caution">
    <text evidence="7">The sequence shown here is derived from an EMBL/GenBank/DDBJ whole genome shotgun (WGS) entry which is preliminary data.</text>
</comment>
<dbReference type="RefSeq" id="WP_080023087.1">
    <property type="nucleotide sequence ID" value="NZ_LTAY01000048.1"/>
</dbReference>
<feature type="transmembrane region" description="Helical" evidence="5">
    <location>
        <begin position="424"/>
        <end position="441"/>
    </location>
</feature>
<feature type="transmembrane region" description="Helical" evidence="5">
    <location>
        <begin position="57"/>
        <end position="74"/>
    </location>
</feature>
<dbReference type="InterPro" id="IPR049453">
    <property type="entry name" value="Memb_transporter_dom"/>
</dbReference>
<feature type="transmembrane region" description="Helical" evidence="5">
    <location>
        <begin position="380"/>
        <end position="397"/>
    </location>
</feature>